<dbReference type="VEuPathDB" id="CryptoDB:Vbra_21219"/>
<organism evidence="2 3">
    <name type="scientific">Vitrella brassicaformis (strain CCMP3155)</name>
    <dbReference type="NCBI Taxonomy" id="1169540"/>
    <lineage>
        <taxon>Eukaryota</taxon>
        <taxon>Sar</taxon>
        <taxon>Alveolata</taxon>
        <taxon>Colpodellida</taxon>
        <taxon>Vitrellaceae</taxon>
        <taxon>Vitrella</taxon>
    </lineage>
</organism>
<feature type="domain" description="PARP catalytic" evidence="1">
    <location>
        <begin position="56"/>
        <end position="130"/>
    </location>
</feature>
<dbReference type="PANTHER" id="PTHR36649">
    <property type="entry name" value="UBIQUITIN-LIKE DOMAIN-CONTAINING PROTEIN"/>
    <property type="match status" value="1"/>
</dbReference>
<proteinExistence type="predicted"/>
<keyword evidence="3" id="KW-1185">Reference proteome</keyword>
<evidence type="ECO:0000259" key="1">
    <source>
        <dbReference type="Pfam" id="PF00644"/>
    </source>
</evidence>
<dbReference type="GO" id="GO:0003950">
    <property type="term" value="F:NAD+ poly-ADP-ribosyltransferase activity"/>
    <property type="evidence" value="ECO:0007669"/>
    <property type="project" value="InterPro"/>
</dbReference>
<dbReference type="Gene3D" id="3.90.228.10">
    <property type="match status" value="1"/>
</dbReference>
<gene>
    <name evidence="2" type="ORF">Vbra_21219</name>
</gene>
<reference evidence="2 3" key="1">
    <citation type="submission" date="2014-11" db="EMBL/GenBank/DDBJ databases">
        <authorList>
            <person name="Zhu J."/>
            <person name="Qi W."/>
            <person name="Song R."/>
        </authorList>
    </citation>
    <scope>NUCLEOTIDE SEQUENCE [LARGE SCALE GENOMIC DNA]</scope>
</reference>
<dbReference type="Pfam" id="PF00644">
    <property type="entry name" value="PARP"/>
    <property type="match status" value="1"/>
</dbReference>
<evidence type="ECO:0000313" key="2">
    <source>
        <dbReference type="EMBL" id="CEM07820.1"/>
    </source>
</evidence>
<dbReference type="OMA" id="RARPCIV"/>
<accession>A0A0G4F6D3</accession>
<dbReference type="AlphaFoldDB" id="A0A0G4F6D3"/>
<evidence type="ECO:0000313" key="3">
    <source>
        <dbReference type="Proteomes" id="UP000041254"/>
    </source>
</evidence>
<dbReference type="Proteomes" id="UP000041254">
    <property type="component" value="Unassembled WGS sequence"/>
</dbReference>
<dbReference type="InParanoid" id="A0A0G4F6D3"/>
<name>A0A0G4F6D3_VITBC</name>
<dbReference type="InterPro" id="IPR012317">
    <property type="entry name" value="Poly(ADP-ribose)pol_cat_dom"/>
</dbReference>
<sequence length="157" mass="16944">MMAKSYDYIYEGSTSDANKQDGKRGDEDFFPPAGCFKYAFKVPIGTWLDRDNGWPVAYHGTAEAAVEGIIKKGLLINGGAATPPHGAACGRGIYASQTLDRALGHAEAFKLSFHGNVKVVFLVRVRPGSMSKHCGGKVWVVDDEENVRVVAMLVVPV</sequence>
<dbReference type="PANTHER" id="PTHR36649:SF28">
    <property type="entry name" value="UBIQUITIN-LIKE DOMAIN-CONTAINING PROTEIN"/>
    <property type="match status" value="1"/>
</dbReference>
<protein>
    <recommendedName>
        <fullName evidence="1">PARP catalytic domain-containing protein</fullName>
    </recommendedName>
</protein>
<dbReference type="SUPFAM" id="SSF56399">
    <property type="entry name" value="ADP-ribosylation"/>
    <property type="match status" value="1"/>
</dbReference>
<dbReference type="EMBL" id="CDMY01000378">
    <property type="protein sequence ID" value="CEM07820.1"/>
    <property type="molecule type" value="Genomic_DNA"/>
</dbReference>